<dbReference type="Proteomes" id="UP000802392">
    <property type="component" value="Unassembled WGS sequence"/>
</dbReference>
<keyword evidence="1" id="KW-0812">Transmembrane</keyword>
<keyword evidence="3" id="KW-1185">Reference proteome</keyword>
<comment type="caution">
    <text evidence="2">The sequence shown here is derived from an EMBL/GenBank/DDBJ whole genome shotgun (WGS) entry which is preliminary data.</text>
</comment>
<evidence type="ECO:0000256" key="1">
    <source>
        <dbReference type="SAM" id="Phobius"/>
    </source>
</evidence>
<keyword evidence="1" id="KW-0472">Membrane</keyword>
<organism evidence="2 3">
    <name type="scientific">Paenarthrobacter ilicis</name>
    <dbReference type="NCBI Taxonomy" id="43665"/>
    <lineage>
        <taxon>Bacteria</taxon>
        <taxon>Bacillati</taxon>
        <taxon>Actinomycetota</taxon>
        <taxon>Actinomycetes</taxon>
        <taxon>Micrococcales</taxon>
        <taxon>Micrococcaceae</taxon>
        <taxon>Paenarthrobacter</taxon>
    </lineage>
</organism>
<reference evidence="2 3" key="1">
    <citation type="submission" date="2020-03" db="EMBL/GenBank/DDBJ databases">
        <title>Genomic Encyclopedia of Type Strains, Phase III (KMG-III): the genomes of soil and plant-associated and newly described type strains.</title>
        <authorList>
            <person name="Whitman W."/>
        </authorList>
    </citation>
    <scope>NUCLEOTIDE SEQUENCE [LARGE SCALE GENOMIC DNA]</scope>
    <source>
        <strain evidence="2 3">CECT 4207</strain>
    </source>
</reference>
<feature type="transmembrane region" description="Helical" evidence="1">
    <location>
        <begin position="6"/>
        <end position="34"/>
    </location>
</feature>
<sequence>MANATIFGIALLVAAALVLITGPLFTNLTAAIKANLSPQNDKHSYIRKNEKYKRILVLIWAVLGICFIVIGIVTGP</sequence>
<name>A0ABX0TRY5_9MICC</name>
<accession>A0ABX0TRY5</accession>
<protein>
    <submittedName>
        <fullName evidence="2">Uncharacterized protein</fullName>
    </submittedName>
</protein>
<evidence type="ECO:0000313" key="2">
    <source>
        <dbReference type="EMBL" id="NIJ03437.1"/>
    </source>
</evidence>
<gene>
    <name evidence="2" type="ORF">FHR86_003796</name>
</gene>
<feature type="transmembrane region" description="Helical" evidence="1">
    <location>
        <begin position="55"/>
        <end position="74"/>
    </location>
</feature>
<evidence type="ECO:0000313" key="3">
    <source>
        <dbReference type="Proteomes" id="UP000802392"/>
    </source>
</evidence>
<proteinExistence type="predicted"/>
<keyword evidence="1" id="KW-1133">Transmembrane helix</keyword>
<dbReference type="EMBL" id="JAAOZD010000013">
    <property type="protein sequence ID" value="NIJ03437.1"/>
    <property type="molecule type" value="Genomic_DNA"/>
</dbReference>